<keyword evidence="3 6" id="KW-1133">Transmembrane helix</keyword>
<dbReference type="PANTHER" id="PTHR15549">
    <property type="entry name" value="PAIRED IMMUNOGLOBULIN-LIKE TYPE 2 RECEPTOR"/>
    <property type="match status" value="1"/>
</dbReference>
<evidence type="ECO:0000313" key="9">
    <source>
        <dbReference type="Proteomes" id="UP000045706"/>
    </source>
</evidence>
<dbReference type="AlphaFoldDB" id="A0A0G4NC03"/>
<organism evidence="8 9">
    <name type="scientific">Verticillium longisporum</name>
    <name type="common">Verticillium dahliae var. longisporum</name>
    <dbReference type="NCBI Taxonomy" id="100787"/>
    <lineage>
        <taxon>Eukaryota</taxon>
        <taxon>Fungi</taxon>
        <taxon>Dikarya</taxon>
        <taxon>Ascomycota</taxon>
        <taxon>Pezizomycotina</taxon>
        <taxon>Sordariomycetes</taxon>
        <taxon>Hypocreomycetidae</taxon>
        <taxon>Glomerellales</taxon>
        <taxon>Plectosphaerellaceae</taxon>
        <taxon>Verticillium</taxon>
    </lineage>
</organism>
<dbReference type="PANTHER" id="PTHR15549:SF33">
    <property type="entry name" value="MEMBRANE PROTEIN WSC4, PUTATIVE (AFU_ORTHOLOGUE AFUA_5G09020)-RELATED"/>
    <property type="match status" value="1"/>
</dbReference>
<protein>
    <recommendedName>
        <fullName evidence="10">Mid2 domain-containing protein</fullName>
    </recommendedName>
</protein>
<evidence type="ECO:0000256" key="1">
    <source>
        <dbReference type="ARBA" id="ARBA00004167"/>
    </source>
</evidence>
<keyword evidence="7" id="KW-0732">Signal</keyword>
<evidence type="ECO:0000256" key="7">
    <source>
        <dbReference type="SAM" id="SignalP"/>
    </source>
</evidence>
<gene>
    <name evidence="8" type="ORF">BN1723_016273</name>
</gene>
<evidence type="ECO:0000313" key="8">
    <source>
        <dbReference type="EMBL" id="CRK43874.1"/>
    </source>
</evidence>
<feature type="transmembrane region" description="Helical" evidence="6">
    <location>
        <begin position="237"/>
        <end position="261"/>
    </location>
</feature>
<feature type="chain" id="PRO_5002568323" description="Mid2 domain-containing protein" evidence="7">
    <location>
        <begin position="19"/>
        <end position="371"/>
    </location>
</feature>
<dbReference type="EMBL" id="CVQI01033695">
    <property type="protein sequence ID" value="CRK43874.1"/>
    <property type="molecule type" value="Genomic_DNA"/>
</dbReference>
<evidence type="ECO:0000256" key="6">
    <source>
        <dbReference type="SAM" id="Phobius"/>
    </source>
</evidence>
<feature type="compositionally biased region" description="Low complexity" evidence="5">
    <location>
        <begin position="219"/>
        <end position="234"/>
    </location>
</feature>
<keyword evidence="4 6" id="KW-0472">Membrane</keyword>
<comment type="subcellular location">
    <subcellularLocation>
        <location evidence="1">Membrane</location>
        <topology evidence="1">Single-pass membrane protein</topology>
    </subcellularLocation>
</comment>
<dbReference type="Proteomes" id="UP000045706">
    <property type="component" value="Unassembled WGS sequence"/>
</dbReference>
<feature type="region of interest" description="Disordered" evidence="5">
    <location>
        <begin position="267"/>
        <end position="371"/>
    </location>
</feature>
<dbReference type="InterPro" id="IPR051694">
    <property type="entry name" value="Immunoregulatory_rcpt-like"/>
</dbReference>
<reference evidence="9" key="1">
    <citation type="submission" date="2015-05" db="EMBL/GenBank/DDBJ databases">
        <authorList>
            <person name="Fogelqvist Johan"/>
        </authorList>
    </citation>
    <scope>NUCLEOTIDE SEQUENCE [LARGE SCALE GENOMIC DNA]</scope>
</reference>
<keyword evidence="2 6" id="KW-0812">Transmembrane</keyword>
<feature type="compositionally biased region" description="Polar residues" evidence="5">
    <location>
        <begin position="202"/>
        <end position="218"/>
    </location>
</feature>
<sequence>MVRLFMNLIACLAVQTAGSYVHPSMVNITNDLRRHQEAPVPTPPIHGLDRRQTDVAGRTYTRTIAPDSVCGYLSASPGNDIVCENGERCNWVKANGLNAVFCGITKNVTAKIKCYERDAMAADPGLCNDSYQALTSPPQSTDEAAPYCRTYAYPEGIRDYRCASTPVTVAQSADFAYEGQVGRSFETTVVSNIARTTEESQSDSTVAPASSRAGTTPISTSDSLNSSNESKGSSVPVGAIVGGVVGGVALIALIAVAIFFLRKRSTRKRNSPPENIDGGHPSVQQVYPEPDQQVYPLPSPRSELYGSKSGMISPVQSTDYGRPDSSAYDGQTVSDMHRPYSPEAQSSFQQPVAYEMDQGNSLNRGQVHEMG</sequence>
<evidence type="ECO:0000256" key="2">
    <source>
        <dbReference type="ARBA" id="ARBA00022692"/>
    </source>
</evidence>
<accession>A0A0G4NC03</accession>
<evidence type="ECO:0000256" key="5">
    <source>
        <dbReference type="SAM" id="MobiDB-lite"/>
    </source>
</evidence>
<evidence type="ECO:0000256" key="4">
    <source>
        <dbReference type="ARBA" id="ARBA00023136"/>
    </source>
</evidence>
<evidence type="ECO:0008006" key="10">
    <source>
        <dbReference type="Google" id="ProtNLM"/>
    </source>
</evidence>
<dbReference type="GO" id="GO:0016020">
    <property type="term" value="C:membrane"/>
    <property type="evidence" value="ECO:0007669"/>
    <property type="project" value="UniProtKB-SubCell"/>
</dbReference>
<evidence type="ECO:0000256" key="3">
    <source>
        <dbReference type="ARBA" id="ARBA00022989"/>
    </source>
</evidence>
<proteinExistence type="predicted"/>
<feature type="region of interest" description="Disordered" evidence="5">
    <location>
        <begin position="195"/>
        <end position="234"/>
    </location>
</feature>
<feature type="signal peptide" evidence="7">
    <location>
        <begin position="1"/>
        <end position="18"/>
    </location>
</feature>
<name>A0A0G4NC03_VERLO</name>
<dbReference type="GO" id="GO:0071944">
    <property type="term" value="C:cell periphery"/>
    <property type="evidence" value="ECO:0007669"/>
    <property type="project" value="UniProtKB-ARBA"/>
</dbReference>